<dbReference type="Gene3D" id="1.10.510.10">
    <property type="entry name" value="Transferase(Phosphotransferase) domain 1"/>
    <property type="match status" value="1"/>
</dbReference>
<evidence type="ECO:0000256" key="16">
    <source>
        <dbReference type="SAM" id="MobiDB-lite"/>
    </source>
</evidence>
<feature type="region of interest" description="Disordered" evidence="16">
    <location>
        <begin position="462"/>
        <end position="529"/>
    </location>
</feature>
<evidence type="ECO:0000256" key="11">
    <source>
        <dbReference type="ARBA" id="ARBA00030980"/>
    </source>
</evidence>
<evidence type="ECO:0000313" key="19">
    <source>
        <dbReference type="Proteomes" id="UP000177798"/>
    </source>
</evidence>
<dbReference type="EMBL" id="CP017824">
    <property type="protein sequence ID" value="APA13865.1"/>
    <property type="molecule type" value="Genomic_DNA"/>
</dbReference>
<evidence type="ECO:0000256" key="8">
    <source>
        <dbReference type="ARBA" id="ARBA00022741"/>
    </source>
</evidence>
<evidence type="ECO:0000256" key="6">
    <source>
        <dbReference type="ARBA" id="ARBA00022527"/>
    </source>
</evidence>
<dbReference type="InterPro" id="IPR017441">
    <property type="entry name" value="Protein_kinase_ATP_BS"/>
</dbReference>
<sequence length="643" mass="70820">MSNERVSFQMDDASIHSSHTEPMDDANTGSKHVESSDNFGADSNPNHLESKDDVSIRVKQRIETNYGQGGFHPVHLNDTFKHDRYKVIHKLGHGGFATVWLARDIKRERYVALKVLASRLSSGSPEVSILRAMKDSSEHIGKSHVMSLLDHFTHRGPNGTHLCLVSEVGGPSIKEFNDCPGEYKGSRRLKASVARDVCSQVINGLDYIHITGIVHGDLTPANILLRLANIDEWTEDQIHERLGVPQKQEIDRSSSQLTASASSFPDYAVVAINMKEVNPIWLSDKIIIIDFGIGFFLKKSSLDFGTPKSYCAPEFLFGGHRSIASDVWALGCTIFEIRTGSRLFKYNGIPTKDEMLIATVKLLGTLPDKWWAEWREGLEWYKKQPVITTAMRVGDILEQILETGAHDGDVPERTKRNIEALNCIRDLKKNSLNSIPERTEELVRIAENMRTSEAGEVLRLVHSSGQRQSASGSLEDIKVSGSSSDPKGSGSKSSEAKSSEARSSEAKSSDAKSSGKTPSSEGVSTGMPEIKTATVFSGVVEEPKIEASANASDSKDDATRDMVISSDKYFLHCGPAHLHTFLEPPGLRISVAEAKSFEDLLRKSLRYLPEERSTASELAKHIWLSGMFNETDLKPASSTSLAI</sequence>
<dbReference type="PROSITE" id="PS50011">
    <property type="entry name" value="PROTEIN_KINASE_DOM"/>
    <property type="match status" value="1"/>
</dbReference>
<accession>A0A1D9QG11</accession>
<name>A0A1D9QG11_SCLS1</name>
<dbReference type="InterPro" id="IPR008266">
    <property type="entry name" value="Tyr_kinase_AS"/>
</dbReference>
<keyword evidence="8 15" id="KW-0547">Nucleotide-binding</keyword>
<evidence type="ECO:0000256" key="14">
    <source>
        <dbReference type="ARBA" id="ARBA00048679"/>
    </source>
</evidence>
<evidence type="ECO:0000256" key="4">
    <source>
        <dbReference type="ARBA" id="ARBA00013948"/>
    </source>
</evidence>
<comment type="catalytic activity">
    <reaction evidence="13">
        <text>L-threonyl-[protein] + ATP = O-phospho-L-threonyl-[protein] + ADP + H(+)</text>
        <dbReference type="Rhea" id="RHEA:46608"/>
        <dbReference type="Rhea" id="RHEA-COMP:11060"/>
        <dbReference type="Rhea" id="RHEA-COMP:11605"/>
        <dbReference type="ChEBI" id="CHEBI:15378"/>
        <dbReference type="ChEBI" id="CHEBI:30013"/>
        <dbReference type="ChEBI" id="CHEBI:30616"/>
        <dbReference type="ChEBI" id="CHEBI:61977"/>
        <dbReference type="ChEBI" id="CHEBI:456216"/>
        <dbReference type="EC" id="2.7.11.1"/>
    </reaction>
</comment>
<dbReference type="InterPro" id="IPR011009">
    <property type="entry name" value="Kinase-like_dom_sf"/>
</dbReference>
<comment type="subunit">
    <text evidence="2">Component of the EKC/KEOPS complex composed of at least BUD32, CGI121, GON7, KAE1 and PCC1; the whole complex dimerizes.</text>
</comment>
<organism evidence="18 19">
    <name type="scientific">Sclerotinia sclerotiorum (strain ATCC 18683 / 1980 / Ss-1)</name>
    <name type="common">White mold</name>
    <name type="synonym">Whetzelinia sclerotiorum</name>
    <dbReference type="NCBI Taxonomy" id="665079"/>
    <lineage>
        <taxon>Eukaryota</taxon>
        <taxon>Fungi</taxon>
        <taxon>Dikarya</taxon>
        <taxon>Ascomycota</taxon>
        <taxon>Pezizomycotina</taxon>
        <taxon>Leotiomycetes</taxon>
        <taxon>Helotiales</taxon>
        <taxon>Sclerotiniaceae</taxon>
        <taxon>Sclerotinia</taxon>
    </lineage>
</organism>
<protein>
    <recommendedName>
        <fullName evidence="5">EKC/KEOPS complex subunit BUD32</fullName>
        <ecNumber evidence="3">2.7.11.1</ecNumber>
    </recommendedName>
    <alternativeName>
        <fullName evidence="11 12">Atypical Serine/threonine protein kinase BUD32</fullName>
    </alternativeName>
    <alternativeName>
        <fullName evidence="4">EKC/KEOPS complex subunit bud32</fullName>
    </alternativeName>
</protein>
<dbReference type="FunFam" id="3.30.200.20:FF:001333">
    <property type="entry name" value="Protein kinase, putative (AFU_orthologue AFUA_7G00740)"/>
    <property type="match status" value="1"/>
</dbReference>
<keyword evidence="9" id="KW-0418">Kinase</keyword>
<feature type="binding site" evidence="15">
    <location>
        <position position="114"/>
    </location>
    <ligand>
        <name>ATP</name>
        <dbReference type="ChEBI" id="CHEBI:30616"/>
    </ligand>
</feature>
<evidence type="ECO:0000256" key="12">
    <source>
        <dbReference type="ARBA" id="ARBA00033194"/>
    </source>
</evidence>
<dbReference type="SMART" id="SM00220">
    <property type="entry name" value="S_TKc"/>
    <property type="match status" value="1"/>
</dbReference>
<keyword evidence="6" id="KW-0723">Serine/threonine-protein kinase</keyword>
<evidence type="ECO:0000256" key="15">
    <source>
        <dbReference type="PROSITE-ProRule" id="PRU10141"/>
    </source>
</evidence>
<evidence type="ECO:0000256" key="10">
    <source>
        <dbReference type="ARBA" id="ARBA00022840"/>
    </source>
</evidence>
<dbReference type="PANTHER" id="PTHR47634">
    <property type="entry name" value="PROTEIN KINASE DOMAIN-CONTAINING PROTEIN-RELATED"/>
    <property type="match status" value="1"/>
</dbReference>
<proteinExistence type="predicted"/>
<comment type="catalytic activity">
    <reaction evidence="14">
        <text>L-seryl-[protein] + ATP = O-phospho-L-seryl-[protein] + ADP + H(+)</text>
        <dbReference type="Rhea" id="RHEA:17989"/>
        <dbReference type="Rhea" id="RHEA-COMP:9863"/>
        <dbReference type="Rhea" id="RHEA-COMP:11604"/>
        <dbReference type="ChEBI" id="CHEBI:15378"/>
        <dbReference type="ChEBI" id="CHEBI:29999"/>
        <dbReference type="ChEBI" id="CHEBI:30616"/>
        <dbReference type="ChEBI" id="CHEBI:83421"/>
        <dbReference type="ChEBI" id="CHEBI:456216"/>
        <dbReference type="EC" id="2.7.11.1"/>
    </reaction>
</comment>
<evidence type="ECO:0000256" key="13">
    <source>
        <dbReference type="ARBA" id="ARBA00047899"/>
    </source>
</evidence>
<evidence type="ECO:0000256" key="7">
    <source>
        <dbReference type="ARBA" id="ARBA00022679"/>
    </source>
</evidence>
<dbReference type="AlphaFoldDB" id="A0A1D9QG11"/>
<dbReference type="GO" id="GO:0005524">
    <property type="term" value="F:ATP binding"/>
    <property type="evidence" value="ECO:0007669"/>
    <property type="project" value="UniProtKB-UniRule"/>
</dbReference>
<feature type="compositionally biased region" description="Polar residues" evidence="16">
    <location>
        <begin position="36"/>
        <end position="47"/>
    </location>
</feature>
<dbReference type="Proteomes" id="UP000177798">
    <property type="component" value="Chromosome 11"/>
</dbReference>
<dbReference type="PANTHER" id="PTHR47634:SF9">
    <property type="entry name" value="PROTEIN KINASE DOMAIN-CONTAINING PROTEIN-RELATED"/>
    <property type="match status" value="1"/>
</dbReference>
<dbReference type="KEGG" id="ssl:SS1G_13978"/>
<gene>
    <name evidence="18" type="ORF">sscle_11g086350</name>
</gene>
<feature type="region of interest" description="Disordered" evidence="16">
    <location>
        <begin position="1"/>
        <end position="54"/>
    </location>
</feature>
<dbReference type="OrthoDB" id="5979581at2759"/>
<evidence type="ECO:0000256" key="1">
    <source>
        <dbReference type="ARBA" id="ARBA00003747"/>
    </source>
</evidence>
<dbReference type="SUPFAM" id="SSF56112">
    <property type="entry name" value="Protein kinase-like (PK-like)"/>
    <property type="match status" value="1"/>
</dbReference>
<evidence type="ECO:0000313" key="18">
    <source>
        <dbReference type="EMBL" id="APA13865.1"/>
    </source>
</evidence>
<dbReference type="PROSITE" id="PS00107">
    <property type="entry name" value="PROTEIN_KINASE_ATP"/>
    <property type="match status" value="1"/>
</dbReference>
<dbReference type="Pfam" id="PF00069">
    <property type="entry name" value="Pkinase"/>
    <property type="match status" value="2"/>
</dbReference>
<dbReference type="Gene3D" id="3.30.200.20">
    <property type="entry name" value="Phosphorylase Kinase, domain 1"/>
    <property type="match status" value="1"/>
</dbReference>
<dbReference type="RefSeq" id="XP_001585118.1">
    <property type="nucleotide sequence ID" value="XM_001585068.1"/>
</dbReference>
<feature type="compositionally biased region" description="Basic and acidic residues" evidence="16">
    <location>
        <begin position="494"/>
        <end position="510"/>
    </location>
</feature>
<dbReference type="PROSITE" id="PS00109">
    <property type="entry name" value="PROTEIN_KINASE_TYR"/>
    <property type="match status" value="1"/>
</dbReference>
<comment type="function">
    <text evidence="1">Component of the EKC/KEOPS complex that is required for the formation of a threonylcarbamoyl group on adenosine at position 37 (t(6)A37) in tRNAs that read codons beginning with adenine. The complex is probably involved in the transfer of the threonylcarbamoyl moiety of threonylcarbamoyl-AMP (TC-AMP) to the N6 group of A37. BUD32 has ATPase activity in the context of the EKC/KEOPS complex and likely plays a supporting role to the catalytic subunit KAE1. The EKC/KEOPS complex also promotes both telomere uncapping and telomere elongation. The complex is required for efficient recruitment of transcriptional coactivators.</text>
</comment>
<feature type="compositionally biased region" description="Low complexity" evidence="16">
    <location>
        <begin position="479"/>
        <end position="493"/>
    </location>
</feature>
<evidence type="ECO:0000256" key="9">
    <source>
        <dbReference type="ARBA" id="ARBA00022777"/>
    </source>
</evidence>
<feature type="compositionally biased region" description="Polar residues" evidence="16">
    <location>
        <begin position="463"/>
        <end position="472"/>
    </location>
</feature>
<dbReference type="InterPro" id="IPR000719">
    <property type="entry name" value="Prot_kinase_dom"/>
</dbReference>
<dbReference type="GO" id="GO:0004674">
    <property type="term" value="F:protein serine/threonine kinase activity"/>
    <property type="evidence" value="ECO:0007669"/>
    <property type="project" value="UniProtKB-KW"/>
</dbReference>
<dbReference type="VEuPathDB" id="FungiDB:sscle_11g086350"/>
<dbReference type="InterPro" id="IPR051334">
    <property type="entry name" value="SRPK"/>
</dbReference>
<reference evidence="19" key="1">
    <citation type="journal article" date="2017" name="Genome Biol. Evol.">
        <title>The complete genome sequence of the phytopathogenic fungus Sclerotinia sclerotiorum reveals insights into the genome architecture of broad host range pathogens.</title>
        <authorList>
            <person name="Derbyshire M."/>
            <person name="Denton-Giles M."/>
            <person name="Hegedus D."/>
            <person name="Seifbarghy S."/>
            <person name="Rollins J."/>
            <person name="van Kan J."/>
            <person name="Seidl M.F."/>
            <person name="Faino L."/>
            <person name="Mbengue M."/>
            <person name="Navaud O."/>
            <person name="Raffaele S."/>
            <person name="Hammond-Kosack K."/>
            <person name="Heard S."/>
            <person name="Oliver R."/>
        </authorList>
    </citation>
    <scope>NUCLEOTIDE SEQUENCE [LARGE SCALE GENOMIC DNA]</scope>
    <source>
        <strain evidence="19">ATCC 18683 / 1980 / Ss-1</strain>
    </source>
</reference>
<evidence type="ECO:0000256" key="3">
    <source>
        <dbReference type="ARBA" id="ARBA00012513"/>
    </source>
</evidence>
<evidence type="ECO:0000259" key="17">
    <source>
        <dbReference type="PROSITE" id="PS50011"/>
    </source>
</evidence>
<keyword evidence="10 15" id="KW-0067">ATP-binding</keyword>
<keyword evidence="7" id="KW-0808">Transferase</keyword>
<feature type="domain" description="Protein kinase" evidence="17">
    <location>
        <begin position="85"/>
        <end position="624"/>
    </location>
</feature>
<evidence type="ECO:0000256" key="5">
    <source>
        <dbReference type="ARBA" id="ARBA00019973"/>
    </source>
</evidence>
<dbReference type="EC" id="2.7.11.1" evidence="3"/>
<evidence type="ECO:0000256" key="2">
    <source>
        <dbReference type="ARBA" id="ARBA00011534"/>
    </source>
</evidence>